<dbReference type="SUPFAM" id="SSF55961">
    <property type="entry name" value="Bet v1-like"/>
    <property type="match status" value="1"/>
</dbReference>
<dbReference type="Gene3D" id="3.30.530.20">
    <property type="match status" value="1"/>
</dbReference>
<reference evidence="4" key="1">
    <citation type="journal article" date="2019" name="Int. J. Syst. Evol. Microbiol.">
        <title>The Global Catalogue of Microorganisms (GCM) 10K type strain sequencing project: providing services to taxonomists for standard genome sequencing and annotation.</title>
        <authorList>
            <consortium name="The Broad Institute Genomics Platform"/>
            <consortium name="The Broad Institute Genome Sequencing Center for Infectious Disease"/>
            <person name="Wu L."/>
            <person name="Ma J."/>
        </authorList>
    </citation>
    <scope>NUCLEOTIDE SEQUENCE [LARGE SCALE GENOMIC DNA]</scope>
    <source>
        <strain evidence="4">PJ61</strain>
    </source>
</reference>
<evidence type="ECO:0000313" key="3">
    <source>
        <dbReference type="EMBL" id="MFC4396503.1"/>
    </source>
</evidence>
<sequence>MSEGRQQEITEHDVFISRSFAAPRDTVWRFWTEPRLLASWFGPEGVSVPVDSITVELVEQGRWELTMIDNATGASHPITGRITAFKAPEFLEIQLTALTEAGPVDDVVLRLQFHDHGERTRMTLHQGPFTDEIRDMTHAGWILSFTKLDTLLERPSA</sequence>
<comment type="similarity">
    <text evidence="1">Belongs to the AHA1 family.</text>
</comment>
<dbReference type="Proteomes" id="UP001595778">
    <property type="component" value="Unassembled WGS sequence"/>
</dbReference>
<comment type="caution">
    <text evidence="3">The sequence shown here is derived from an EMBL/GenBank/DDBJ whole genome shotgun (WGS) entry which is preliminary data.</text>
</comment>
<feature type="domain" description="Activator of Hsp90 ATPase homologue 1/2-like C-terminal" evidence="2">
    <location>
        <begin position="21"/>
        <end position="153"/>
    </location>
</feature>
<organism evidence="3 4">
    <name type="scientific">Arthrobacter sedimenti</name>
    <dbReference type="NCBI Taxonomy" id="2694931"/>
    <lineage>
        <taxon>Bacteria</taxon>
        <taxon>Bacillati</taxon>
        <taxon>Actinomycetota</taxon>
        <taxon>Actinomycetes</taxon>
        <taxon>Micrococcales</taxon>
        <taxon>Micrococcaceae</taxon>
        <taxon>Arthrobacter</taxon>
    </lineage>
</organism>
<dbReference type="Pfam" id="PF08327">
    <property type="entry name" value="AHSA1"/>
    <property type="match status" value="1"/>
</dbReference>
<protein>
    <submittedName>
        <fullName evidence="3">SRPBCC domain-containing protein</fullName>
    </submittedName>
</protein>
<accession>A0ABV8WIU4</accession>
<dbReference type="CDD" id="cd07814">
    <property type="entry name" value="SRPBCC_CalC_Aha1-like"/>
    <property type="match status" value="1"/>
</dbReference>
<evidence type="ECO:0000256" key="1">
    <source>
        <dbReference type="ARBA" id="ARBA00006817"/>
    </source>
</evidence>
<evidence type="ECO:0000259" key="2">
    <source>
        <dbReference type="Pfam" id="PF08327"/>
    </source>
</evidence>
<name>A0ABV8WIU4_9MICC</name>
<dbReference type="InterPro" id="IPR023393">
    <property type="entry name" value="START-like_dom_sf"/>
</dbReference>
<gene>
    <name evidence="3" type="ORF">ACFO0G_10420</name>
</gene>
<keyword evidence="4" id="KW-1185">Reference proteome</keyword>
<dbReference type="InterPro" id="IPR013538">
    <property type="entry name" value="ASHA1/2-like_C"/>
</dbReference>
<proteinExistence type="inferred from homology"/>
<dbReference type="RefSeq" id="WP_376977426.1">
    <property type="nucleotide sequence ID" value="NZ_JBHSDQ010000003.1"/>
</dbReference>
<dbReference type="EMBL" id="JBHSDQ010000003">
    <property type="protein sequence ID" value="MFC4396503.1"/>
    <property type="molecule type" value="Genomic_DNA"/>
</dbReference>
<evidence type="ECO:0000313" key="4">
    <source>
        <dbReference type="Proteomes" id="UP001595778"/>
    </source>
</evidence>